<reference evidence="1 2" key="1">
    <citation type="submission" date="2020-04" db="EMBL/GenBank/DDBJ databases">
        <authorList>
            <person name="De Canck E."/>
        </authorList>
    </citation>
    <scope>NUCLEOTIDE SEQUENCE [LARGE SCALE GENOMIC DNA]</scope>
    <source>
        <strain evidence="1 2">LMG 1873</strain>
    </source>
</reference>
<dbReference type="RefSeq" id="WP_061306693.1">
    <property type="nucleotide sequence ID" value="NZ_CADIJS010000004.1"/>
</dbReference>
<protein>
    <submittedName>
        <fullName evidence="1">Uncharacterized protein</fullName>
    </submittedName>
</protein>
<name>A0ABM8L2S3_9BURK</name>
<comment type="caution">
    <text evidence="1">The sequence shown here is derived from an EMBL/GenBank/DDBJ whole genome shotgun (WGS) entry which is preliminary data.</text>
</comment>
<gene>
    <name evidence="1" type="ORF">LMG1873_04630</name>
</gene>
<dbReference type="EMBL" id="CADIJS010000004">
    <property type="protein sequence ID" value="CAB3728960.1"/>
    <property type="molecule type" value="Genomic_DNA"/>
</dbReference>
<proteinExistence type="predicted"/>
<accession>A0ABM8L2S3</accession>
<sequence length="122" mass="13672">MARTPEQAKAVRKARYTCARKLRRLGYRFAKESATEAEIVAAIHRSTAWPLPDRGNTIDYLQRFASMPEGVPAPSRQHDALHAPEYQPDRWLRAAAERAATVQRPLIPAVSRIPAATQERAA</sequence>
<evidence type="ECO:0000313" key="2">
    <source>
        <dbReference type="Proteomes" id="UP000494116"/>
    </source>
</evidence>
<dbReference type="Proteomes" id="UP000494116">
    <property type="component" value="Unassembled WGS sequence"/>
</dbReference>
<evidence type="ECO:0000313" key="1">
    <source>
        <dbReference type="EMBL" id="CAB3728960.1"/>
    </source>
</evidence>
<organism evidence="1 2">
    <name type="scientific">Achromobacter piechaudii</name>
    <dbReference type="NCBI Taxonomy" id="72556"/>
    <lineage>
        <taxon>Bacteria</taxon>
        <taxon>Pseudomonadati</taxon>
        <taxon>Pseudomonadota</taxon>
        <taxon>Betaproteobacteria</taxon>
        <taxon>Burkholderiales</taxon>
        <taxon>Alcaligenaceae</taxon>
        <taxon>Achromobacter</taxon>
    </lineage>
</organism>
<keyword evidence="2" id="KW-1185">Reference proteome</keyword>